<keyword evidence="15 17" id="KW-0464">Manganese</keyword>
<dbReference type="Pfam" id="PF21170">
    <property type="entry name" value="FAN1_TPR"/>
    <property type="match status" value="1"/>
</dbReference>
<dbReference type="Proteomes" id="UP000728185">
    <property type="component" value="Unassembled WGS sequence"/>
</dbReference>
<keyword evidence="4 17" id="KW-0540">Nuclease</keyword>
<dbReference type="InterPro" id="IPR049126">
    <property type="entry name" value="FAN1-like_TPR"/>
</dbReference>
<gene>
    <name evidence="19" type="ORF">FBUS_04987</name>
</gene>
<keyword evidence="7 17" id="KW-0227">DNA damage</keyword>
<keyword evidence="14 17" id="KW-0234">DNA repair</keyword>
<keyword evidence="12 17" id="KW-0460">Magnesium</keyword>
<evidence type="ECO:0000313" key="19">
    <source>
        <dbReference type="EMBL" id="KAA0198374.1"/>
    </source>
</evidence>
<evidence type="ECO:0000313" key="20">
    <source>
        <dbReference type="Proteomes" id="UP000728185"/>
    </source>
</evidence>
<evidence type="ECO:0000256" key="11">
    <source>
        <dbReference type="ARBA" id="ARBA00022839"/>
    </source>
</evidence>
<evidence type="ECO:0000256" key="17">
    <source>
        <dbReference type="RuleBase" id="RU365033"/>
    </source>
</evidence>
<evidence type="ECO:0000256" key="15">
    <source>
        <dbReference type="ARBA" id="ARBA00023211"/>
    </source>
</evidence>
<protein>
    <recommendedName>
        <fullName evidence="17">Fanconi-associated nuclease</fullName>
        <ecNumber evidence="17">3.1.4.1</ecNumber>
    </recommendedName>
</protein>
<dbReference type="Gene3D" id="3.40.1350.10">
    <property type="match status" value="1"/>
</dbReference>
<evidence type="ECO:0000256" key="9">
    <source>
        <dbReference type="ARBA" id="ARBA00022801"/>
    </source>
</evidence>
<evidence type="ECO:0000259" key="18">
    <source>
        <dbReference type="SMART" id="SM00990"/>
    </source>
</evidence>
<evidence type="ECO:0000256" key="8">
    <source>
        <dbReference type="ARBA" id="ARBA00022771"/>
    </source>
</evidence>
<evidence type="ECO:0000256" key="7">
    <source>
        <dbReference type="ARBA" id="ARBA00022763"/>
    </source>
</evidence>
<dbReference type="InterPro" id="IPR049132">
    <property type="entry name" value="FAN1-like_euk"/>
</dbReference>
<evidence type="ECO:0000256" key="13">
    <source>
        <dbReference type="ARBA" id="ARBA00023054"/>
    </source>
</evidence>
<keyword evidence="13" id="KW-0175">Coiled coil</keyword>
<dbReference type="GO" id="GO:0036297">
    <property type="term" value="P:interstrand cross-link repair"/>
    <property type="evidence" value="ECO:0007669"/>
    <property type="project" value="InterPro"/>
</dbReference>
<comment type="subcellular location">
    <subcellularLocation>
        <location evidence="2 17">Nucleus</location>
    </subcellularLocation>
</comment>
<comment type="cofactor">
    <cofactor evidence="17">
        <name>Mg(2+)</name>
        <dbReference type="ChEBI" id="CHEBI:18420"/>
    </cofactor>
    <cofactor evidence="17">
        <name>Mn(2+)</name>
        <dbReference type="ChEBI" id="CHEBI:29035"/>
    </cofactor>
</comment>
<dbReference type="GO" id="GO:0004528">
    <property type="term" value="F:phosphodiesterase I activity"/>
    <property type="evidence" value="ECO:0007669"/>
    <property type="project" value="UniProtKB-EC"/>
</dbReference>
<comment type="catalytic activity">
    <reaction evidence="1 17">
        <text>Hydrolytically removes 5'-nucleotides successively from the 3'-hydroxy termini of 3'-hydroxy-terminated oligonucleotides.</text>
        <dbReference type="EC" id="3.1.4.1"/>
    </reaction>
</comment>
<dbReference type="GO" id="GO:0005634">
    <property type="term" value="C:nucleus"/>
    <property type="evidence" value="ECO:0007669"/>
    <property type="project" value="UniProtKB-SubCell"/>
</dbReference>
<evidence type="ECO:0000256" key="16">
    <source>
        <dbReference type="ARBA" id="ARBA00023242"/>
    </source>
</evidence>
<dbReference type="AlphaFoldDB" id="A0A8E0VNU1"/>
<accession>A0A8E0VNU1</accession>
<dbReference type="OrthoDB" id="76364at2759"/>
<comment type="caution">
    <text evidence="19">The sequence shown here is derived from an EMBL/GenBank/DDBJ whole genome shotgun (WGS) entry which is preliminary data.</text>
</comment>
<evidence type="ECO:0000256" key="12">
    <source>
        <dbReference type="ARBA" id="ARBA00022842"/>
    </source>
</evidence>
<dbReference type="EMBL" id="LUCM01001787">
    <property type="protein sequence ID" value="KAA0198374.1"/>
    <property type="molecule type" value="Genomic_DNA"/>
</dbReference>
<dbReference type="Pfam" id="PF08774">
    <property type="entry name" value="VRR_NUC"/>
    <property type="match status" value="1"/>
</dbReference>
<dbReference type="InterPro" id="IPR033315">
    <property type="entry name" value="Fan1-like"/>
</dbReference>
<dbReference type="GO" id="GO:0017108">
    <property type="term" value="F:5'-flap endonuclease activity"/>
    <property type="evidence" value="ECO:0007669"/>
    <property type="project" value="TreeGrafter"/>
</dbReference>
<dbReference type="GO" id="GO:0008270">
    <property type="term" value="F:zinc ion binding"/>
    <property type="evidence" value="ECO:0007669"/>
    <property type="project" value="UniProtKB-KW"/>
</dbReference>
<evidence type="ECO:0000256" key="4">
    <source>
        <dbReference type="ARBA" id="ARBA00022722"/>
    </source>
</evidence>
<comment type="function">
    <text evidence="17">Nuclease required for the repair of DNA interstrand cross-links (ICL). Acts as a 5'-3' exonuclease that anchors at a cut end of DNA and cleaves DNA successively at every third nucleotide, allowing to excise an ICL from one strand through flanking incisions.</text>
</comment>
<dbReference type="SMART" id="SM00990">
    <property type="entry name" value="VRR_NUC"/>
    <property type="match status" value="1"/>
</dbReference>
<keyword evidence="16 17" id="KW-0539">Nucleus</keyword>
<feature type="domain" description="VRR-NUC" evidence="18">
    <location>
        <begin position="675"/>
        <end position="785"/>
    </location>
</feature>
<dbReference type="InterPro" id="IPR011856">
    <property type="entry name" value="tRNA_endonuc-like_dom_sf"/>
</dbReference>
<dbReference type="CDD" id="cd22326">
    <property type="entry name" value="FAN1-like"/>
    <property type="match status" value="1"/>
</dbReference>
<keyword evidence="5 17" id="KW-0479">Metal-binding</keyword>
<evidence type="ECO:0000256" key="1">
    <source>
        <dbReference type="ARBA" id="ARBA00000983"/>
    </source>
</evidence>
<evidence type="ECO:0000256" key="5">
    <source>
        <dbReference type="ARBA" id="ARBA00022723"/>
    </source>
</evidence>
<dbReference type="PANTHER" id="PTHR15749:SF4">
    <property type="entry name" value="FANCONI-ASSOCIATED NUCLEASE 1"/>
    <property type="match status" value="1"/>
</dbReference>
<keyword evidence="20" id="KW-1185">Reference proteome</keyword>
<keyword evidence="6" id="KW-0255">Endonuclease</keyword>
<dbReference type="InterPro" id="IPR014883">
    <property type="entry name" value="VRR_NUC"/>
</dbReference>
<evidence type="ECO:0000256" key="10">
    <source>
        <dbReference type="ARBA" id="ARBA00022833"/>
    </source>
</evidence>
<dbReference type="FunFam" id="3.40.1350.10:FF:000004">
    <property type="entry name" value="Fanconi-associated nuclease"/>
    <property type="match status" value="1"/>
</dbReference>
<evidence type="ECO:0000256" key="6">
    <source>
        <dbReference type="ARBA" id="ARBA00022759"/>
    </source>
</evidence>
<keyword evidence="11" id="KW-0269">Exonuclease</keyword>
<keyword evidence="8" id="KW-0863">Zinc-finger</keyword>
<dbReference type="PANTHER" id="PTHR15749">
    <property type="entry name" value="FANCONI-ASSOCIATED NUCLEASE 1"/>
    <property type="match status" value="1"/>
</dbReference>
<name>A0A8E0VNU1_9TREM</name>
<dbReference type="EC" id="3.1.4.1" evidence="17"/>
<comment type="similarity">
    <text evidence="3 17">Belongs to the FAN1 family.</text>
</comment>
<sequence>MEDLRRYFSSVHPSETDETTVTDVGSAFTEPSENSVSFGLWRFSLASKSNIQTDFAPYVVRSLEDAIQLVLADEIFRQALTDADQAFLSHFHKLSEPSKLICSRLFGRIQTIFRKADLSKIVSTNLDEHVDELVSVGFFSTTVDCIPCDVILKTLNRQELQNLSSKYNIKNYKKLKMSELVETLLKISLRSTQNSFFGKDLSPEARFRKNLRQVLGTCWCVETKRMRLLSSVLWLCGMASDTAFGGPQRSKSIESHLKTEFYHMMLVRRGDILYPGFQTTRMTVIYRSSDELNQYLDFLDCQLKLEYMVAEKQFDKAAETFSSMRDHLLQLVTNPLHVRTDLAHFLRRFTLPYRAFRIILIGLDLLERQKRYEDAVNLIRQVLFTKIGCLLRDANGLCPLDSLGPCRVGRLLVRLLVDEGSHLKQPESALNAVNEFLGIDENNRNGVSACPCIRAGLRLELQEQLSKTADVLRGSKQLPNNLQDVGLRPSKRRCLTVSSNEKKNNGRDFSVFQIPDLIPELLPAPKIEVRAPVNASSKVLGTHRPHYLWLENSASQALSGESSSASRSNQDKGADVFLLTVEEWTLRYYTTRLNYERGLHSESRIFQLIFILLFYDIVFDDTIPDVFYTNRQTEPLDFCTDGFYASRRSSIEERLSWILCAESPANPTLREAEPITEKIADCWTAHFGERCVGASWDLLSTPQEVADLFWCLGKTVVHAVCRKLATDYRSWRSGMPDLVVWTPSARRAKIVEVKGPGDHLSNQQIVWLDVLMRAGADVEICHVVAMSPKSLHGQNKE</sequence>
<organism evidence="19 20">
    <name type="scientific">Fasciolopsis buskii</name>
    <dbReference type="NCBI Taxonomy" id="27845"/>
    <lineage>
        <taxon>Eukaryota</taxon>
        <taxon>Metazoa</taxon>
        <taxon>Spiralia</taxon>
        <taxon>Lophotrochozoa</taxon>
        <taxon>Platyhelminthes</taxon>
        <taxon>Trematoda</taxon>
        <taxon>Digenea</taxon>
        <taxon>Plagiorchiida</taxon>
        <taxon>Echinostomata</taxon>
        <taxon>Echinostomatoidea</taxon>
        <taxon>Fasciolidae</taxon>
        <taxon>Fasciolopsis</taxon>
    </lineage>
</organism>
<keyword evidence="10" id="KW-0862">Zinc</keyword>
<evidence type="ECO:0000256" key="3">
    <source>
        <dbReference type="ARBA" id="ARBA00005533"/>
    </source>
</evidence>
<dbReference type="GO" id="GO:0008409">
    <property type="term" value="F:5'-3' exonuclease activity"/>
    <property type="evidence" value="ECO:0007669"/>
    <property type="project" value="TreeGrafter"/>
</dbReference>
<evidence type="ECO:0000256" key="14">
    <source>
        <dbReference type="ARBA" id="ARBA00023204"/>
    </source>
</evidence>
<evidence type="ECO:0000256" key="2">
    <source>
        <dbReference type="ARBA" id="ARBA00004123"/>
    </source>
</evidence>
<dbReference type="GO" id="GO:0070336">
    <property type="term" value="F:flap-structured DNA binding"/>
    <property type="evidence" value="ECO:0007669"/>
    <property type="project" value="TreeGrafter"/>
</dbReference>
<proteinExistence type="inferred from homology"/>
<keyword evidence="9 17" id="KW-0378">Hydrolase</keyword>
<reference evidence="19" key="1">
    <citation type="submission" date="2019-05" db="EMBL/GenBank/DDBJ databases">
        <title>Annotation for the trematode Fasciolopsis buski.</title>
        <authorList>
            <person name="Choi Y.-J."/>
        </authorList>
    </citation>
    <scope>NUCLEOTIDE SEQUENCE</scope>
    <source>
        <strain evidence="19">HT</strain>
        <tissue evidence="19">Whole worm</tissue>
    </source>
</reference>